<accession>Q2SNB5</accession>
<dbReference type="RefSeq" id="WP_011394934.1">
    <property type="nucleotide sequence ID" value="NC_007645.1"/>
</dbReference>
<keyword evidence="1" id="KW-1133">Transmembrane helix</keyword>
<proteinExistence type="predicted"/>
<dbReference type="HOGENOM" id="CLU_036281_1_0_6"/>
<dbReference type="AlphaFoldDB" id="Q2SNB5"/>
<protein>
    <submittedName>
        <fullName evidence="2">Inner membrane protein involved in colicin E2 resistance</fullName>
    </submittedName>
</protein>
<dbReference type="OrthoDB" id="9791851at2"/>
<sequence>MNVKEVSWRRFGLHSPLGKALMIGALILILQIPIMEINGLIGERSVRYHNVVTEITEKWGGEQTVNGPFLVVPVDTMSRSADLENPSKQVVRTHYLMMTPTFLHAKFKVVSDSRYRGIYEAPLYHTDADLKGAFDLRPQMAELTENQALRLKDAYLSVAIGDVKAIQSPIKFLWNEHEAAPSPGGAMADVDGVHVRLPVGSISTEAPNDFNLAIRLKGAQALYVSPVGQESNIEINGDWNDPSFQGDWLPVERKLEQDAFYAKWDIPFLAKGAPASWTGSAPALLNHVSPLVGVSRPAAGAGYQEISRSVKYALLFLTCTFACLWLFEIISGVRIHVMQYLFTGLTLCLFYLLFLSLSEHVGTWAAYLIACGAVIGQVGWYAGQFIRRRKLTIAFITLLIVLYGYLLSLLNEQDMALLYGSLGLFIILGAAMFATRKIDWYNLRGGDGEVAEG</sequence>
<evidence type="ECO:0000256" key="1">
    <source>
        <dbReference type="SAM" id="Phobius"/>
    </source>
</evidence>
<feature type="transmembrane region" description="Helical" evidence="1">
    <location>
        <begin position="416"/>
        <end position="434"/>
    </location>
</feature>
<keyword evidence="3" id="KW-1185">Reference proteome</keyword>
<reference evidence="2 3" key="1">
    <citation type="journal article" date="2005" name="Nucleic Acids Res.">
        <title>Genomic blueprint of Hahella chejuensis, a marine microbe producing an algicidal agent.</title>
        <authorList>
            <person name="Jeong H."/>
            <person name="Yim J.H."/>
            <person name="Lee C."/>
            <person name="Choi S.-H."/>
            <person name="Park Y.K."/>
            <person name="Yoon S.H."/>
            <person name="Hur C.-G."/>
            <person name="Kang H.-Y."/>
            <person name="Kim D."/>
            <person name="Lee H.H."/>
            <person name="Park K.H."/>
            <person name="Park S.-H."/>
            <person name="Park H.-S."/>
            <person name="Lee H.K."/>
            <person name="Oh T.K."/>
            <person name="Kim J.F."/>
        </authorList>
    </citation>
    <scope>NUCLEOTIDE SEQUENCE [LARGE SCALE GENOMIC DNA]</scope>
    <source>
        <strain evidence="2 3">KCTC 2396</strain>
    </source>
</reference>
<dbReference type="Pfam" id="PF06123">
    <property type="entry name" value="CreD"/>
    <property type="match status" value="1"/>
</dbReference>
<dbReference type="PANTHER" id="PTHR30092:SF0">
    <property type="entry name" value="INNER MEMBRANE PROTEIN CRED"/>
    <property type="match status" value="1"/>
</dbReference>
<organism evidence="2 3">
    <name type="scientific">Hahella chejuensis (strain KCTC 2396)</name>
    <dbReference type="NCBI Taxonomy" id="349521"/>
    <lineage>
        <taxon>Bacteria</taxon>
        <taxon>Pseudomonadati</taxon>
        <taxon>Pseudomonadota</taxon>
        <taxon>Gammaproteobacteria</taxon>
        <taxon>Oceanospirillales</taxon>
        <taxon>Hahellaceae</taxon>
        <taxon>Hahella</taxon>
    </lineage>
</organism>
<keyword evidence="1" id="KW-0472">Membrane</keyword>
<dbReference type="NCBIfam" id="NF008712">
    <property type="entry name" value="PRK11715.1-1"/>
    <property type="match status" value="1"/>
</dbReference>
<dbReference type="Proteomes" id="UP000000238">
    <property type="component" value="Chromosome"/>
</dbReference>
<dbReference type="STRING" id="349521.HCH_00972"/>
<feature type="transmembrane region" description="Helical" evidence="1">
    <location>
        <begin position="364"/>
        <end position="382"/>
    </location>
</feature>
<dbReference type="EMBL" id="CP000155">
    <property type="protein sequence ID" value="ABC27859.1"/>
    <property type="molecule type" value="Genomic_DNA"/>
</dbReference>
<dbReference type="GO" id="GO:0005886">
    <property type="term" value="C:plasma membrane"/>
    <property type="evidence" value="ECO:0007669"/>
    <property type="project" value="TreeGrafter"/>
</dbReference>
<feature type="transmembrane region" description="Helical" evidence="1">
    <location>
        <begin position="312"/>
        <end position="333"/>
    </location>
</feature>
<dbReference type="eggNOG" id="COG4452">
    <property type="taxonomic scope" value="Bacteria"/>
</dbReference>
<dbReference type="KEGG" id="hch:HCH_00972"/>
<feature type="transmembrane region" description="Helical" evidence="1">
    <location>
        <begin position="340"/>
        <end position="358"/>
    </location>
</feature>
<evidence type="ECO:0000313" key="3">
    <source>
        <dbReference type="Proteomes" id="UP000000238"/>
    </source>
</evidence>
<gene>
    <name evidence="2" type="ordered locus">HCH_00972</name>
</gene>
<name>Q2SNB5_HAHCH</name>
<dbReference type="InterPro" id="IPR010364">
    <property type="entry name" value="Uncharacterised_IM_CreD"/>
</dbReference>
<feature type="transmembrane region" description="Helical" evidence="1">
    <location>
        <begin position="20"/>
        <end position="41"/>
    </location>
</feature>
<evidence type="ECO:0000313" key="2">
    <source>
        <dbReference type="EMBL" id="ABC27859.1"/>
    </source>
</evidence>
<keyword evidence="1" id="KW-0812">Transmembrane</keyword>
<feature type="transmembrane region" description="Helical" evidence="1">
    <location>
        <begin position="391"/>
        <end position="410"/>
    </location>
</feature>
<dbReference type="PANTHER" id="PTHR30092">
    <property type="entry name" value="INNER MEMBRANE PROTEIN CRED"/>
    <property type="match status" value="1"/>
</dbReference>
<dbReference type="PIRSF" id="PIRSF004548">
    <property type="entry name" value="CreD"/>
    <property type="match status" value="1"/>
</dbReference>